<keyword evidence="5" id="KW-0804">Transcription</keyword>
<evidence type="ECO:0000256" key="4">
    <source>
        <dbReference type="ARBA" id="ARBA00023015"/>
    </source>
</evidence>
<evidence type="ECO:0000313" key="10">
    <source>
        <dbReference type="Proteomes" id="UP000580250"/>
    </source>
</evidence>
<feature type="region of interest" description="Disordered" evidence="8">
    <location>
        <begin position="1"/>
        <end position="20"/>
    </location>
</feature>
<dbReference type="PANTHER" id="PTHR12691">
    <property type="entry name" value="MEDIATOR OF RNA POLYMERASE II TRANSCRIPTION SUBUNIT 23"/>
    <property type="match status" value="1"/>
</dbReference>
<feature type="region of interest" description="Disordered" evidence="8">
    <location>
        <begin position="1755"/>
        <end position="1808"/>
    </location>
</feature>
<dbReference type="EMBL" id="CAJEWN010000232">
    <property type="protein sequence ID" value="CAD2174264.1"/>
    <property type="molecule type" value="Genomic_DNA"/>
</dbReference>
<dbReference type="Pfam" id="PF11573">
    <property type="entry name" value="Med23"/>
    <property type="match status" value="1"/>
</dbReference>
<dbReference type="InterPro" id="IPR021629">
    <property type="entry name" value="Mediator_Med23"/>
</dbReference>
<evidence type="ECO:0000256" key="7">
    <source>
        <dbReference type="ARBA" id="ARBA00031961"/>
    </source>
</evidence>
<feature type="compositionally biased region" description="Low complexity" evidence="8">
    <location>
        <begin position="1755"/>
        <end position="1769"/>
    </location>
</feature>
<feature type="compositionally biased region" description="Low complexity" evidence="8">
    <location>
        <begin position="1561"/>
        <end position="1578"/>
    </location>
</feature>
<dbReference type="GO" id="GO:0006357">
    <property type="term" value="P:regulation of transcription by RNA polymerase II"/>
    <property type="evidence" value="ECO:0007669"/>
    <property type="project" value="TreeGrafter"/>
</dbReference>
<sequence length="1808" mass="206122">MEICAPSTSSAANEKQNEQQHSFPTNFNYLAVGREEEKLKWLVLQHVKPSTFKTIFEPMMSNKKPNRRDELTCVQACMLLKSIQEFPDKLEPACYGLINLLNTETMYLYSLDKIITKIITTAVEEKIISLLLACQLLVTSIDFRMERRLNPEKIKFVRKSIEQMDYKNLRDLVKLLLVEKLDKMDYLLDEYQHQQLEPIEELVIDLVDRQKNFSPALFFINEVSKIDTDHSSIHFLPRVSLKIREMVASFRPLAEIGCMLGRSWMWPVPASPIFSWNSPTWSVWKLDDRQCKLHFKTHLPYNSENSSPQTYFQYILFKQPHGQDNLNHILRPSPQVQSSKLQCDEVIQILILEAMSAMEDCEQPVLAPINQYNWLHLSHLVTYALLMGHCTLYQLLHMLLPPLRSCQYLHAKEELMWILLQYISNAKSIEKQLASGSSTASVLGLPSSAGLDTENRELVLQIFNVLYTDNSMNWGNSCSTEQPLEMVRFFAPAAIWSHLVTSISAAPGSEQIPQPQPPEKLRKLIDFIENQLRDNKDQKQLERNTALLAVVANSYSNNHDVFVEHVNNTVFPELSKVGQQRNQTISPTIQQEKWTLPCGRKTEPFLRALELTFLDSLTFHAKRQLYNYALNRVFKLILPPLGHQQQQPSPPIFRLPSPALVESIARLLLSTELCDQDGANFFYHTLLTLKPVQNESQNMFLARNDFLALLLELLNFRLQNIGFGWKWDFGNRITFILKIIDQLLHNKNIEQSPMPVIIQMAQLLEQTLLRFAQCTFPNDLIIASAVVLTKTYIVKFSPEICRILLLKAIRAFKLLGDVYKPSTGNLSTDVQPIQAADEKTLMDMIPQLGWQWPRFELQWFPTNLQQVLHKQMAKNEEELTAKHSQKLLELEQASAQEMQNLVHLNIEYFMQPRPSSQPPTLFISIFRCLYQSQFTNFQFPQPQNPPPSSTPNFFALCYKILGALVNRELHQLTNALIDWLASKCEWLGQDSAPTQGHDEYDLPHILKILNDMLFSHQFLSVDRLLFSIAIHPTDDQSNKTLLCLLAALLESKFSQLPERLHACYTFAPSHSQTTSSNSEEFFMQMVEYYKKYPEYSLAELYRRSLNPQAQQQQQESVHNLPVYYGHLAERICPIVDILLQKAISMDLKPAVMDTLLCHFSPIYRIHPQPMNFLYTTLYSLDDILLAHQQEAANCQSFLSRPVRKFVLEIVLKLEQEEIPQTPIGRNPVGKLLTSDFIQLDHQMPPIKFCRTLVERIVQASTYTHQPPSFVHSDWRFAEFPPAAQALTSAWVELLASRHSPADIIDALVQLAIRRPISRPQDTLNALGLLLTGLPSSFQSVFLDKIEQSFDWEQISKINSDPSQLFESLSNEVYLHSESKILSMLALFHSFCQHGGNNSLNIIPDLIVQRLSKKVKNEAQLIYFLRIVMPYLQRITERERHRHMIEIVTIYKVLGNLTQKVGKLKYEDTICDLLYQFKYMFVGYTLKDQIEETISSFPESMREKLKFLLTHSSAAASEIQQQQMQQIIQQQQILQHQSSFGNLLPGIPNAAAMFAVHQQQQQQQQTLQQQSSFDLQQQQPPSSTPALAGMLRRLSHPESDSASIMQQYGGIPNPSLSSHGELGSNLNLQQQHQMSSYQHPHFPSSSNSINPMMGGNIPGTSMSSFTSIPSNSNTNQGLQQQQQIVPPPPPYSQQQSTSMGMMPTSTPFSGHQIPSSSSSNMHYMMGPGPSNFGQQGPQPFINSSQMTPNQMSFAAFQQQQQMAAQMSASQHHGGGPPVNLMGGGQQQSTAGGGGSQLPPNFPSGSQGGF</sequence>
<proteinExistence type="inferred from homology"/>
<gene>
    <name evidence="9" type="ORF">MENT_LOCUS25914</name>
</gene>
<evidence type="ECO:0000256" key="3">
    <source>
        <dbReference type="ARBA" id="ARBA00019696"/>
    </source>
</evidence>
<accession>A0A6V7VIQ2</accession>
<keyword evidence="4" id="KW-0805">Transcription regulation</keyword>
<evidence type="ECO:0000313" key="9">
    <source>
        <dbReference type="EMBL" id="CAD2174264.1"/>
    </source>
</evidence>
<reference evidence="9 10" key="1">
    <citation type="submission" date="2020-08" db="EMBL/GenBank/DDBJ databases">
        <authorList>
            <person name="Koutsovoulos G."/>
            <person name="Danchin GJ E."/>
        </authorList>
    </citation>
    <scope>NUCLEOTIDE SEQUENCE [LARGE SCALE GENOMIC DNA]</scope>
</reference>
<dbReference type="GO" id="GO:0010628">
    <property type="term" value="P:positive regulation of gene expression"/>
    <property type="evidence" value="ECO:0007669"/>
    <property type="project" value="TreeGrafter"/>
</dbReference>
<keyword evidence="6" id="KW-0539">Nucleus</keyword>
<evidence type="ECO:0000256" key="2">
    <source>
        <dbReference type="ARBA" id="ARBA00010222"/>
    </source>
</evidence>
<feature type="compositionally biased region" description="Gly residues" evidence="8">
    <location>
        <begin position="1771"/>
        <end position="1794"/>
    </location>
</feature>
<comment type="subcellular location">
    <subcellularLocation>
        <location evidence="1">Nucleus</location>
    </subcellularLocation>
</comment>
<feature type="region of interest" description="Disordered" evidence="8">
    <location>
        <begin position="1680"/>
        <end position="1699"/>
    </location>
</feature>
<name>A0A6V7VIQ2_MELEN</name>
<dbReference type="PANTHER" id="PTHR12691:SF10">
    <property type="entry name" value="MEDIATOR OF RNA POLYMERASE II TRANSCRIPTION SUBUNIT 23"/>
    <property type="match status" value="1"/>
</dbReference>
<dbReference type="Proteomes" id="UP000580250">
    <property type="component" value="Unassembled WGS sequence"/>
</dbReference>
<dbReference type="OrthoDB" id="9982951at2759"/>
<comment type="caution">
    <text evidence="9">The sequence shown here is derived from an EMBL/GenBank/DDBJ whole genome shotgun (WGS) entry which is preliminary data.</text>
</comment>
<comment type="similarity">
    <text evidence="2">Belongs to the Mediator complex subunit 23 family.</text>
</comment>
<dbReference type="GO" id="GO:0005667">
    <property type="term" value="C:transcription regulator complex"/>
    <property type="evidence" value="ECO:0007669"/>
    <property type="project" value="TreeGrafter"/>
</dbReference>
<evidence type="ECO:0000256" key="5">
    <source>
        <dbReference type="ARBA" id="ARBA00023163"/>
    </source>
</evidence>
<feature type="region of interest" description="Disordered" evidence="8">
    <location>
        <begin position="1561"/>
        <end position="1586"/>
    </location>
</feature>
<evidence type="ECO:0000256" key="6">
    <source>
        <dbReference type="ARBA" id="ARBA00023242"/>
    </source>
</evidence>
<dbReference type="GO" id="GO:0016592">
    <property type="term" value="C:mediator complex"/>
    <property type="evidence" value="ECO:0007669"/>
    <property type="project" value="TreeGrafter"/>
</dbReference>
<protein>
    <recommendedName>
        <fullName evidence="3">Mediator of RNA polymerase II transcription subunit 23</fullName>
    </recommendedName>
    <alternativeName>
        <fullName evidence="7">Mediator complex subunit 23</fullName>
    </alternativeName>
</protein>
<evidence type="ECO:0000256" key="8">
    <source>
        <dbReference type="SAM" id="MobiDB-lite"/>
    </source>
</evidence>
<evidence type="ECO:0000256" key="1">
    <source>
        <dbReference type="ARBA" id="ARBA00004123"/>
    </source>
</evidence>
<organism evidence="9 10">
    <name type="scientific">Meloidogyne enterolobii</name>
    <name type="common">Root-knot nematode worm</name>
    <name type="synonym">Meloidogyne mayaguensis</name>
    <dbReference type="NCBI Taxonomy" id="390850"/>
    <lineage>
        <taxon>Eukaryota</taxon>
        <taxon>Metazoa</taxon>
        <taxon>Ecdysozoa</taxon>
        <taxon>Nematoda</taxon>
        <taxon>Chromadorea</taxon>
        <taxon>Rhabditida</taxon>
        <taxon>Tylenchina</taxon>
        <taxon>Tylenchomorpha</taxon>
        <taxon>Tylenchoidea</taxon>
        <taxon>Meloidogynidae</taxon>
        <taxon>Meloidogyninae</taxon>
        <taxon>Meloidogyne</taxon>
    </lineage>
</organism>